<protein>
    <submittedName>
        <fullName evidence="7">Guanylate cyclase domain-containing protein</fullName>
    </submittedName>
</protein>
<dbReference type="GO" id="GO:1902977">
    <property type="term" value="P:mitotic DNA replication preinitiation complex assembly"/>
    <property type="evidence" value="ECO:0007669"/>
    <property type="project" value="TreeGrafter"/>
</dbReference>
<dbReference type="GO" id="GO:0000727">
    <property type="term" value="P:double-strand break repair via break-induced replication"/>
    <property type="evidence" value="ECO:0007669"/>
    <property type="project" value="TreeGrafter"/>
</dbReference>
<dbReference type="AlphaFoldDB" id="A0A1I7XIL0"/>
<dbReference type="Proteomes" id="UP000095283">
    <property type="component" value="Unplaced"/>
</dbReference>
<comment type="subcellular location">
    <subcellularLocation>
        <location evidence="1">Nucleus</location>
    </subcellularLocation>
</comment>
<accession>A0A1I7XIL0</accession>
<dbReference type="GO" id="GO:0003688">
    <property type="term" value="F:DNA replication origin binding"/>
    <property type="evidence" value="ECO:0007669"/>
    <property type="project" value="TreeGrafter"/>
</dbReference>
<keyword evidence="5" id="KW-0131">Cell cycle</keyword>
<dbReference type="GO" id="GO:0003697">
    <property type="term" value="F:single-stranded DNA binding"/>
    <property type="evidence" value="ECO:0007669"/>
    <property type="project" value="TreeGrafter"/>
</dbReference>
<name>A0A1I7XIL0_HETBA</name>
<dbReference type="Pfam" id="PF02724">
    <property type="entry name" value="CDC45"/>
    <property type="match status" value="1"/>
</dbReference>
<dbReference type="InterPro" id="IPR003874">
    <property type="entry name" value="CDC45"/>
</dbReference>
<dbReference type="PANTHER" id="PTHR10507">
    <property type="entry name" value="CDC45-RELATED PROTEIN"/>
    <property type="match status" value="1"/>
</dbReference>
<dbReference type="GO" id="GO:0006270">
    <property type="term" value="P:DNA replication initiation"/>
    <property type="evidence" value="ECO:0007669"/>
    <property type="project" value="InterPro"/>
</dbReference>
<sequence>MLELAASLNRATPELMWIAAVGLNSQWTDKLITIEAYTDVCYNRMRPFIHKFSPRSAPKANDLLRVSFDKELPLAMYPHWSLYRAMMVNEHFACKTKNWTQKGDSDVKHLLANLGLTLNETKQKFEAMSSNRKKEVTDTLEKEMASSFASFIAHLGYCNRVNAADVARGVAARLETPRKQPLLERFESAQSVLLSFMDGTGDFMQMLKTFELYKANSDIVESRHFLFSFAHFLLRAFAVLRRGRTARPLIITFPLGGDMQGWNLVTGVMPLNTVYEDNHQKR</sequence>
<proteinExistence type="inferred from homology"/>
<evidence type="ECO:0000256" key="1">
    <source>
        <dbReference type="ARBA" id="ARBA00004123"/>
    </source>
</evidence>
<evidence type="ECO:0000256" key="2">
    <source>
        <dbReference type="ARBA" id="ARBA00010727"/>
    </source>
</evidence>
<comment type="similarity">
    <text evidence="2">Belongs to the CDC45 family.</text>
</comment>
<evidence type="ECO:0000256" key="4">
    <source>
        <dbReference type="ARBA" id="ARBA00023242"/>
    </source>
</evidence>
<evidence type="ECO:0000256" key="3">
    <source>
        <dbReference type="ARBA" id="ARBA00022705"/>
    </source>
</evidence>
<keyword evidence="4" id="KW-0539">Nucleus</keyword>
<dbReference type="PANTHER" id="PTHR10507:SF0">
    <property type="entry name" value="CELL DIVISION CONTROL PROTEIN 45 HOMOLOG"/>
    <property type="match status" value="1"/>
</dbReference>
<dbReference type="GO" id="GO:0003682">
    <property type="term" value="F:chromatin binding"/>
    <property type="evidence" value="ECO:0007669"/>
    <property type="project" value="TreeGrafter"/>
</dbReference>
<dbReference type="WBParaSite" id="Hba_17350">
    <property type="protein sequence ID" value="Hba_17350"/>
    <property type="gene ID" value="Hba_17350"/>
</dbReference>
<evidence type="ECO:0000313" key="7">
    <source>
        <dbReference type="WBParaSite" id="Hba_17350"/>
    </source>
</evidence>
<evidence type="ECO:0000313" key="6">
    <source>
        <dbReference type="Proteomes" id="UP000095283"/>
    </source>
</evidence>
<keyword evidence="6" id="KW-1185">Reference proteome</keyword>
<keyword evidence="3" id="KW-0235">DNA replication</keyword>
<organism evidence="6 7">
    <name type="scientific">Heterorhabditis bacteriophora</name>
    <name type="common">Entomopathogenic nematode worm</name>
    <dbReference type="NCBI Taxonomy" id="37862"/>
    <lineage>
        <taxon>Eukaryota</taxon>
        <taxon>Metazoa</taxon>
        <taxon>Ecdysozoa</taxon>
        <taxon>Nematoda</taxon>
        <taxon>Chromadorea</taxon>
        <taxon>Rhabditida</taxon>
        <taxon>Rhabditina</taxon>
        <taxon>Rhabditomorpha</taxon>
        <taxon>Strongyloidea</taxon>
        <taxon>Heterorhabditidae</taxon>
        <taxon>Heterorhabditis</taxon>
    </lineage>
</organism>
<dbReference type="GO" id="GO:0031261">
    <property type="term" value="C:DNA replication preinitiation complex"/>
    <property type="evidence" value="ECO:0007669"/>
    <property type="project" value="TreeGrafter"/>
</dbReference>
<reference evidence="7" key="1">
    <citation type="submission" date="2016-11" db="UniProtKB">
        <authorList>
            <consortium name="WormBaseParasite"/>
        </authorList>
    </citation>
    <scope>IDENTIFICATION</scope>
</reference>
<evidence type="ECO:0000256" key="5">
    <source>
        <dbReference type="ARBA" id="ARBA00023306"/>
    </source>
</evidence>